<keyword evidence="3" id="KW-1185">Reference proteome</keyword>
<protein>
    <submittedName>
        <fullName evidence="2">Uncharacterized protein</fullName>
    </submittedName>
</protein>
<evidence type="ECO:0000313" key="3">
    <source>
        <dbReference type="Proteomes" id="UP000215335"/>
    </source>
</evidence>
<dbReference type="Proteomes" id="UP000215335">
    <property type="component" value="Unassembled WGS sequence"/>
</dbReference>
<feature type="compositionally biased region" description="Acidic residues" evidence="1">
    <location>
        <begin position="55"/>
        <end position="69"/>
    </location>
</feature>
<name>A0A232EEX7_9HYME</name>
<proteinExistence type="predicted"/>
<dbReference type="AlphaFoldDB" id="A0A232EEX7"/>
<reference evidence="2 3" key="1">
    <citation type="journal article" date="2017" name="Curr. Biol.">
        <title>The Evolution of Venom by Co-option of Single-Copy Genes.</title>
        <authorList>
            <person name="Martinson E.O."/>
            <person name="Mrinalini"/>
            <person name="Kelkar Y.D."/>
            <person name="Chang C.H."/>
            <person name="Werren J.H."/>
        </authorList>
    </citation>
    <scope>NUCLEOTIDE SEQUENCE [LARGE SCALE GENOMIC DNA]</scope>
    <source>
        <strain evidence="2 3">Alberta</strain>
        <tissue evidence="2">Whole body</tissue>
    </source>
</reference>
<accession>A0A232EEX7</accession>
<feature type="region of interest" description="Disordered" evidence="1">
    <location>
        <begin position="40"/>
        <end position="75"/>
    </location>
</feature>
<organism evidence="2 3">
    <name type="scientific">Trichomalopsis sarcophagae</name>
    <dbReference type="NCBI Taxonomy" id="543379"/>
    <lineage>
        <taxon>Eukaryota</taxon>
        <taxon>Metazoa</taxon>
        <taxon>Ecdysozoa</taxon>
        <taxon>Arthropoda</taxon>
        <taxon>Hexapoda</taxon>
        <taxon>Insecta</taxon>
        <taxon>Pterygota</taxon>
        <taxon>Neoptera</taxon>
        <taxon>Endopterygota</taxon>
        <taxon>Hymenoptera</taxon>
        <taxon>Apocrita</taxon>
        <taxon>Proctotrupomorpha</taxon>
        <taxon>Chalcidoidea</taxon>
        <taxon>Pteromalidae</taxon>
        <taxon>Pteromalinae</taxon>
        <taxon>Trichomalopsis</taxon>
    </lineage>
</organism>
<comment type="caution">
    <text evidence="2">The sequence shown here is derived from an EMBL/GenBank/DDBJ whole genome shotgun (WGS) entry which is preliminary data.</text>
</comment>
<evidence type="ECO:0000256" key="1">
    <source>
        <dbReference type="SAM" id="MobiDB-lite"/>
    </source>
</evidence>
<dbReference type="EMBL" id="NNAY01005200">
    <property type="protein sequence ID" value="OXU16897.1"/>
    <property type="molecule type" value="Genomic_DNA"/>
</dbReference>
<evidence type="ECO:0000313" key="2">
    <source>
        <dbReference type="EMBL" id="OXU16897.1"/>
    </source>
</evidence>
<sequence length="106" mass="11275">MYNVAEESLRNVVLCIAGNLQANKNLLADVTSDEDDITEYTSSENVEHTLSDKGEAEEEAEREASETEDTAQAGNAVADVQFVPAEMVGLSAADAHGEELRASSGE</sequence>
<gene>
    <name evidence="2" type="ORF">TSAR_006589</name>
</gene>
<feature type="compositionally biased region" description="Basic and acidic residues" evidence="1">
    <location>
        <begin position="45"/>
        <end position="54"/>
    </location>
</feature>